<dbReference type="PANTHER" id="PTHR30026">
    <property type="entry name" value="OUTER MEMBRANE PROTEIN TOLC"/>
    <property type="match status" value="1"/>
</dbReference>
<evidence type="ECO:0000256" key="4">
    <source>
        <dbReference type="ARBA" id="ARBA00022452"/>
    </source>
</evidence>
<dbReference type="SUPFAM" id="SSF56954">
    <property type="entry name" value="Outer membrane efflux proteins (OEP)"/>
    <property type="match status" value="1"/>
</dbReference>
<evidence type="ECO:0000256" key="8">
    <source>
        <dbReference type="SAM" id="SignalP"/>
    </source>
</evidence>
<dbReference type="Pfam" id="PF02321">
    <property type="entry name" value="OEP"/>
    <property type="match status" value="2"/>
</dbReference>
<keyword evidence="4" id="KW-1134">Transmembrane beta strand</keyword>
<evidence type="ECO:0000256" key="5">
    <source>
        <dbReference type="ARBA" id="ARBA00022692"/>
    </source>
</evidence>
<keyword evidence="6" id="KW-0472">Membrane</keyword>
<evidence type="ECO:0000256" key="1">
    <source>
        <dbReference type="ARBA" id="ARBA00004442"/>
    </source>
</evidence>
<evidence type="ECO:0000256" key="3">
    <source>
        <dbReference type="ARBA" id="ARBA00022448"/>
    </source>
</evidence>
<reference evidence="9 10" key="1">
    <citation type="submission" date="2020-05" db="EMBL/GenBank/DDBJ databases">
        <title>Parvularcula mediterraneae sp. nov., isolated from polypropylene straw from shallow seawater of the seashore of Laganas in Zakynthos island, Greece.</title>
        <authorList>
            <person name="Szabo I."/>
            <person name="Al-Omari J."/>
            <person name="Rado J."/>
            <person name="Szerdahelyi G.S."/>
        </authorList>
    </citation>
    <scope>NUCLEOTIDE SEQUENCE [LARGE SCALE GENOMIC DNA]</scope>
    <source>
        <strain evidence="9 10">ZS-1/3</strain>
    </source>
</reference>
<dbReference type="Gene3D" id="1.20.1600.10">
    <property type="entry name" value="Outer membrane efflux proteins (OEP)"/>
    <property type="match status" value="1"/>
</dbReference>
<keyword evidence="7" id="KW-0998">Cell outer membrane</keyword>
<organism evidence="9 10">
    <name type="scientific">Parvularcula mediterranea</name>
    <dbReference type="NCBI Taxonomy" id="2732508"/>
    <lineage>
        <taxon>Bacteria</taxon>
        <taxon>Pseudomonadati</taxon>
        <taxon>Pseudomonadota</taxon>
        <taxon>Alphaproteobacteria</taxon>
        <taxon>Parvularculales</taxon>
        <taxon>Parvularculaceae</taxon>
        <taxon>Parvularcula</taxon>
    </lineage>
</organism>
<dbReference type="GO" id="GO:0015288">
    <property type="term" value="F:porin activity"/>
    <property type="evidence" value="ECO:0007669"/>
    <property type="project" value="TreeGrafter"/>
</dbReference>
<dbReference type="InterPro" id="IPR003423">
    <property type="entry name" value="OMP_efflux"/>
</dbReference>
<dbReference type="GO" id="GO:0015562">
    <property type="term" value="F:efflux transmembrane transporter activity"/>
    <property type="evidence" value="ECO:0007669"/>
    <property type="project" value="InterPro"/>
</dbReference>
<protein>
    <submittedName>
        <fullName evidence="9">TolC family protein</fullName>
    </submittedName>
</protein>
<evidence type="ECO:0000256" key="6">
    <source>
        <dbReference type="ARBA" id="ARBA00023136"/>
    </source>
</evidence>
<sequence>MIRACLLIMLSISPALAQDRCLRLPEAVDAALDWAPQVAVAGSEREVARSRVLAARSRNLPQFNLFAQAGIGEAQPIDTVRDDQVGIRGNWELYSFGQRQAAIEEARQTLRAAQAGELEAQNDLAEQVILLYYEALRTARIASLQRAQTEGYAREAETITKRLDRGLVTRSDARQIEARYASSLAEQELADLRRDQTQAELSVVTDVEVTCVEENSALALGQSLADVLGRLNPTEALLLAEDSAYAMLRARARVRSAQARLRGANRAGLPTLSLTAFVLGEYDDSDLLIDDRWSQEDRVGFSVRQDIFTGGRLRAERSESRARLRGAAADLAIERQRLEMEVRRSVLGVQRQGAVATRREAASLAAFDRLEATSLELERGTKTITDFVLANDDYYRTAIDEVAASWARDQELVRLASLTGLLLEIDYREVREPAEEVRLPE</sequence>
<keyword evidence="3" id="KW-0813">Transport</keyword>
<gene>
    <name evidence="9" type="ORF">HK107_15125</name>
</gene>
<dbReference type="GO" id="GO:1990281">
    <property type="term" value="C:efflux pump complex"/>
    <property type="evidence" value="ECO:0007669"/>
    <property type="project" value="TreeGrafter"/>
</dbReference>
<comment type="caution">
    <text evidence="9">The sequence shown here is derived from an EMBL/GenBank/DDBJ whole genome shotgun (WGS) entry which is preliminary data.</text>
</comment>
<dbReference type="Proteomes" id="UP000536835">
    <property type="component" value="Unassembled WGS sequence"/>
</dbReference>
<evidence type="ECO:0000256" key="7">
    <source>
        <dbReference type="ARBA" id="ARBA00023237"/>
    </source>
</evidence>
<feature type="signal peptide" evidence="8">
    <location>
        <begin position="1"/>
        <end position="17"/>
    </location>
</feature>
<comment type="subcellular location">
    <subcellularLocation>
        <location evidence="1">Cell outer membrane</location>
    </subcellularLocation>
</comment>
<dbReference type="AlphaFoldDB" id="A0A7Y3W6S3"/>
<dbReference type="InterPro" id="IPR051906">
    <property type="entry name" value="TolC-like"/>
</dbReference>
<proteinExistence type="inferred from homology"/>
<keyword evidence="5" id="KW-0812">Transmembrane</keyword>
<evidence type="ECO:0000313" key="10">
    <source>
        <dbReference type="Proteomes" id="UP000536835"/>
    </source>
</evidence>
<evidence type="ECO:0000256" key="2">
    <source>
        <dbReference type="ARBA" id="ARBA00007613"/>
    </source>
</evidence>
<dbReference type="EMBL" id="JABFCX010000003">
    <property type="protein sequence ID" value="NNU17662.1"/>
    <property type="molecule type" value="Genomic_DNA"/>
</dbReference>
<keyword evidence="8" id="KW-0732">Signal</keyword>
<comment type="similarity">
    <text evidence="2">Belongs to the outer membrane factor (OMF) (TC 1.B.17) family.</text>
</comment>
<evidence type="ECO:0000313" key="9">
    <source>
        <dbReference type="EMBL" id="NNU17662.1"/>
    </source>
</evidence>
<name>A0A7Y3W6S3_9PROT</name>
<keyword evidence="10" id="KW-1185">Reference proteome</keyword>
<dbReference type="PANTHER" id="PTHR30026:SF20">
    <property type="entry name" value="OUTER MEMBRANE PROTEIN TOLC"/>
    <property type="match status" value="1"/>
</dbReference>
<accession>A0A7Y3W6S3</accession>
<dbReference type="GO" id="GO:0009279">
    <property type="term" value="C:cell outer membrane"/>
    <property type="evidence" value="ECO:0007669"/>
    <property type="project" value="UniProtKB-SubCell"/>
</dbReference>
<feature type="chain" id="PRO_5030999758" evidence="8">
    <location>
        <begin position="18"/>
        <end position="441"/>
    </location>
</feature>